<feature type="transmembrane region" description="Helical" evidence="1">
    <location>
        <begin position="6"/>
        <end position="24"/>
    </location>
</feature>
<keyword evidence="1" id="KW-0812">Transmembrane</keyword>
<keyword evidence="1" id="KW-0472">Membrane</keyword>
<dbReference type="InterPro" id="IPR013830">
    <property type="entry name" value="SGNH_hydro"/>
</dbReference>
<feature type="domain" description="SGNH hydrolase-type esterase" evidence="2">
    <location>
        <begin position="66"/>
        <end position="258"/>
    </location>
</feature>
<dbReference type="EMBL" id="JAFBFI010000026">
    <property type="protein sequence ID" value="MBM7694533.1"/>
    <property type="molecule type" value="Genomic_DNA"/>
</dbReference>
<proteinExistence type="predicted"/>
<dbReference type="InterPro" id="IPR036514">
    <property type="entry name" value="SGNH_hydro_sf"/>
</dbReference>
<gene>
    <name evidence="3" type="ORF">JOC77_003996</name>
</gene>
<dbReference type="PANTHER" id="PTHR30383:SF27">
    <property type="entry name" value="SPORE GERMINATION LIPASE LIPC"/>
    <property type="match status" value="1"/>
</dbReference>
<dbReference type="PANTHER" id="PTHR30383">
    <property type="entry name" value="THIOESTERASE 1/PROTEASE 1/LYSOPHOSPHOLIPASE L1"/>
    <property type="match status" value="1"/>
</dbReference>
<evidence type="ECO:0000259" key="2">
    <source>
        <dbReference type="Pfam" id="PF13472"/>
    </source>
</evidence>
<dbReference type="Pfam" id="PF13472">
    <property type="entry name" value="Lipase_GDSL_2"/>
    <property type="match status" value="1"/>
</dbReference>
<keyword evidence="1" id="KW-1133">Transmembrane helix</keyword>
<reference evidence="3 4" key="1">
    <citation type="submission" date="2021-01" db="EMBL/GenBank/DDBJ databases">
        <title>Genomic Encyclopedia of Type Strains, Phase IV (KMG-IV): sequencing the most valuable type-strain genomes for metagenomic binning, comparative biology and taxonomic classification.</title>
        <authorList>
            <person name="Goeker M."/>
        </authorList>
    </citation>
    <scope>NUCLEOTIDE SEQUENCE [LARGE SCALE GENOMIC DNA]</scope>
    <source>
        <strain evidence="3 4">DSM 105482</strain>
    </source>
</reference>
<dbReference type="RefSeq" id="WP_204547282.1">
    <property type="nucleotide sequence ID" value="NZ_JAFBFI010000026.1"/>
</dbReference>
<name>A0ABS2QMZ5_9BACI</name>
<comment type="caution">
    <text evidence="3">The sequence shown here is derived from an EMBL/GenBank/DDBJ whole genome shotgun (WGS) entry which is preliminary data.</text>
</comment>
<evidence type="ECO:0000313" key="4">
    <source>
        <dbReference type="Proteomes" id="UP000823486"/>
    </source>
</evidence>
<organism evidence="3 4">
    <name type="scientific">Peribacillus deserti</name>
    <dbReference type="NCBI Taxonomy" id="673318"/>
    <lineage>
        <taxon>Bacteria</taxon>
        <taxon>Bacillati</taxon>
        <taxon>Bacillota</taxon>
        <taxon>Bacilli</taxon>
        <taxon>Bacillales</taxon>
        <taxon>Bacillaceae</taxon>
        <taxon>Peribacillus</taxon>
    </lineage>
</organism>
<dbReference type="Gene3D" id="3.40.50.1110">
    <property type="entry name" value="SGNH hydrolase"/>
    <property type="match status" value="1"/>
</dbReference>
<keyword evidence="4" id="KW-1185">Reference proteome</keyword>
<evidence type="ECO:0000256" key="1">
    <source>
        <dbReference type="SAM" id="Phobius"/>
    </source>
</evidence>
<protein>
    <submittedName>
        <fullName evidence="3">Lysophospholipase L1-like esterase</fullName>
    </submittedName>
</protein>
<sequence>MKILKFLFITILLAVFAFAAWVYYPQYQLSKLKSKGTEERNMTTINTQSYLEYYKDSAKTQLNHLALGDSIIKGYGVSPDQNLVSHFSYSLENSIQKPVTFQNEGINGITSSTLHSLITEGSYNEAIKKADIVTINIGGNDILKMAASAGNRDMLSALKSFDELQSTFSNNLTGISKYITELNPDATILFLELYNPLPEKSPFYSLGTKLLPQWNLMIYQISSEIPSSLVVETTRVINNQNLNYLSPDGIHPNSSGYSAISEQMMYQFENNNSPV</sequence>
<accession>A0ABS2QMZ5</accession>
<dbReference type="Proteomes" id="UP000823486">
    <property type="component" value="Unassembled WGS sequence"/>
</dbReference>
<dbReference type="SUPFAM" id="SSF52266">
    <property type="entry name" value="SGNH hydrolase"/>
    <property type="match status" value="1"/>
</dbReference>
<dbReference type="InterPro" id="IPR051532">
    <property type="entry name" value="Ester_Hydrolysis_Enzymes"/>
</dbReference>
<evidence type="ECO:0000313" key="3">
    <source>
        <dbReference type="EMBL" id="MBM7694533.1"/>
    </source>
</evidence>